<dbReference type="InterPro" id="IPR020941">
    <property type="entry name" value="SUFU-like_domain"/>
</dbReference>
<reference evidence="2 3" key="1">
    <citation type="submission" date="2020-01" db="EMBL/GenBank/DDBJ databases">
        <title>Paenibacillus soybeanensis sp. nov. isolated from the nodules of soybean (Glycine max(L.) Merr).</title>
        <authorList>
            <person name="Wang H."/>
        </authorList>
    </citation>
    <scope>NUCLEOTIDE SEQUENCE [LARGE SCALE GENOMIC DNA]</scope>
    <source>
        <strain evidence="2 3">T1</strain>
    </source>
</reference>
<comment type="caution">
    <text evidence="2">The sequence shown here is derived from an EMBL/GenBank/DDBJ whole genome shotgun (WGS) entry which is preliminary data.</text>
</comment>
<dbReference type="Proteomes" id="UP000665561">
    <property type="component" value="Unassembled WGS sequence"/>
</dbReference>
<evidence type="ECO:0000313" key="3">
    <source>
        <dbReference type="Proteomes" id="UP000665561"/>
    </source>
</evidence>
<dbReference type="EMBL" id="JAAAMV010000018">
    <property type="protein sequence ID" value="NBD26117.1"/>
    <property type="molecule type" value="Genomic_DNA"/>
</dbReference>
<gene>
    <name evidence="2" type="ORF">GT019_19765</name>
</gene>
<name>A0ABW9XTW9_9BACL</name>
<evidence type="ECO:0000313" key="2">
    <source>
        <dbReference type="EMBL" id="NBD26117.1"/>
    </source>
</evidence>
<dbReference type="Pfam" id="PF05076">
    <property type="entry name" value="SUFU"/>
    <property type="match status" value="1"/>
</dbReference>
<proteinExistence type="predicted"/>
<dbReference type="RefSeq" id="WP_161744914.1">
    <property type="nucleotide sequence ID" value="NZ_JAAAMV010000018.1"/>
</dbReference>
<feature type="domain" description="Suppressor of fused-like" evidence="1">
    <location>
        <begin position="61"/>
        <end position="232"/>
    </location>
</feature>
<keyword evidence="3" id="KW-1185">Reference proteome</keyword>
<evidence type="ECO:0000259" key="1">
    <source>
        <dbReference type="Pfam" id="PF05076"/>
    </source>
</evidence>
<sequence>MVKPTEYTASGQPVYKYELREREWEAPDFGEEGWMEKIQSHVESHYGEVEAVFHEIISDLVHVDVHWIKPSPGRNYHTLFTTGMSYKPMNAPEPLPDYRYAELMVFLPASWPISQEAFQNMDHYWPVFWLKKLARFPHEYGSWLAISHTMPNGNPAKRLSARTKQNGFVLLPPLDAASEFQTLRMDEERLIRFYAIVPLYEEEMQVKLDRGFDALIEKLEQGGVSQLIHETRANVGKKPSWKFW</sequence>
<protein>
    <submittedName>
        <fullName evidence="2">Suppressor of fused domain protein</fullName>
    </submittedName>
</protein>
<accession>A0ABW9XTW9</accession>
<organism evidence="2 3">
    <name type="scientific">Paenibacillus glycinis</name>
    <dbReference type="NCBI Taxonomy" id="2697035"/>
    <lineage>
        <taxon>Bacteria</taxon>
        <taxon>Bacillati</taxon>
        <taxon>Bacillota</taxon>
        <taxon>Bacilli</taxon>
        <taxon>Bacillales</taxon>
        <taxon>Paenibacillaceae</taxon>
        <taxon>Paenibacillus</taxon>
    </lineage>
</organism>